<name>A0ABY9HH50_9ACTN</name>
<dbReference type="Proteomes" id="UP001239522">
    <property type="component" value="Chromosome"/>
</dbReference>
<keyword evidence="4" id="KW-1185">Reference proteome</keyword>
<dbReference type="CDD" id="cd06577">
    <property type="entry name" value="PASTA_pknB"/>
    <property type="match status" value="1"/>
</dbReference>
<feature type="compositionally biased region" description="Gly residues" evidence="1">
    <location>
        <begin position="277"/>
        <end position="313"/>
    </location>
</feature>
<dbReference type="Pfam" id="PF03793">
    <property type="entry name" value="PASTA"/>
    <property type="match status" value="1"/>
</dbReference>
<dbReference type="InterPro" id="IPR005543">
    <property type="entry name" value="PASTA_dom"/>
</dbReference>
<evidence type="ECO:0000313" key="3">
    <source>
        <dbReference type="EMBL" id="WLQ33863.1"/>
    </source>
</evidence>
<proteinExistence type="predicted"/>
<organism evidence="3 4">
    <name type="scientific">Streptomyces castrisilvae</name>
    <dbReference type="NCBI Taxonomy" id="3033811"/>
    <lineage>
        <taxon>Bacteria</taxon>
        <taxon>Bacillati</taxon>
        <taxon>Actinomycetota</taxon>
        <taxon>Actinomycetes</taxon>
        <taxon>Kitasatosporales</taxon>
        <taxon>Streptomycetaceae</taxon>
        <taxon>Streptomyces</taxon>
    </lineage>
</organism>
<dbReference type="EMBL" id="CP120997">
    <property type="protein sequence ID" value="WLQ33863.1"/>
    <property type="molecule type" value="Genomic_DNA"/>
</dbReference>
<evidence type="ECO:0000259" key="2">
    <source>
        <dbReference type="Pfam" id="PF03793"/>
    </source>
</evidence>
<feature type="domain" description="PASTA" evidence="2">
    <location>
        <begin position="148"/>
        <end position="220"/>
    </location>
</feature>
<protein>
    <submittedName>
        <fullName evidence="3">PASTA domain-containing protein</fullName>
    </submittedName>
</protein>
<evidence type="ECO:0000313" key="4">
    <source>
        <dbReference type="Proteomes" id="UP001239522"/>
    </source>
</evidence>
<reference evidence="3 4" key="1">
    <citation type="submission" date="2023-03" db="EMBL/GenBank/DDBJ databases">
        <title>Isolation and description of six Streptomyces strains from soil environments, able to metabolize different microbial glucans.</title>
        <authorList>
            <person name="Widen T."/>
            <person name="Larsbrink J."/>
        </authorList>
    </citation>
    <scope>NUCLEOTIDE SEQUENCE [LARGE SCALE GENOMIC DNA]</scope>
    <source>
        <strain evidence="3 4">Mut1</strain>
    </source>
</reference>
<dbReference type="RefSeq" id="WP_306053653.1">
    <property type="nucleotide sequence ID" value="NZ_CP120997.1"/>
</dbReference>
<feature type="region of interest" description="Disordered" evidence="1">
    <location>
        <begin position="219"/>
        <end position="351"/>
    </location>
</feature>
<accession>A0ABY9HH50</accession>
<gene>
    <name evidence="3" type="ORF">P8A18_10565</name>
</gene>
<feature type="compositionally biased region" description="Basic and acidic residues" evidence="1">
    <location>
        <begin position="219"/>
        <end position="239"/>
    </location>
</feature>
<dbReference type="Gene3D" id="3.30.10.20">
    <property type="match status" value="1"/>
</dbReference>
<feature type="region of interest" description="Disordered" evidence="1">
    <location>
        <begin position="41"/>
        <end position="66"/>
    </location>
</feature>
<sequence>MVAMWTVPPWRWFAKLGATFGAFLLFAIGGGVGGQLDDGSADKANAKAPAAADERHTPASSATASAPPVIADYTGRSLAEAEKGTRSVGFTPARHDASTENRAIQNSANWSVCFQDADTARMTIDFAAAKSGEPCPEEDGGPLAWPMMPDVVGATYASAVKSLTHAGIPLGRVTLDDVYLDVDAPTVEEAAENGNEWHVCFQSPDDKRQVDSTTEVRLDLGRWTDESSVRSCPESKDTTYEDPANAPGSQDDGDEVGSGSASGGDGHSSGAARSESSGGGGSPPGGNPPGDGSSGGSSSGGGSSGGGTSGGSAGTVHPGAFCSPPDTGVTAAGTPMVCGPAADGRNRWHHA</sequence>
<evidence type="ECO:0000256" key="1">
    <source>
        <dbReference type="SAM" id="MobiDB-lite"/>
    </source>
</evidence>